<gene>
    <name evidence="3" type="ORF">RSOLAG22IIIB_12215</name>
</gene>
<dbReference type="PANTHER" id="PTHR12475:SF4">
    <property type="entry name" value="PROTEIN THEM6"/>
    <property type="match status" value="1"/>
</dbReference>
<accession>A0A0K6GCW2</accession>
<sequence>MQFLETLPGPLVQVSHWLASSFSSETASQSLFPFIPKPIKLALLLVFVLNCRSWPGVWHFRVFKSVINYRLNELFTKRGDSHKFMTDISPVGRSVFPTADGSDSGAISVLKAWASLDDCDFNGHLSNSCYAKNLDPARMQAWVKWCPSLFTDGAWVALGGAHYHYIREIPMNATYEVRVSIGGWDEKWIYLVAKFVSHPKKSSKKHSSKASTTIPSITTPSTPLVTEPSTPGEPALNIGSKTTLLDASRVDSKLASKPTLRTHDDDGALIHCVAVSTYCCKHGRVTIPPKVALAISGFSLTEVGDSSNWEHAKRLRERGPARMTEFLRGGWKTEENQFWALIDDFITCGRRVAIGLDGFSWTTTVDMAAPVKASIRDMTYSPPLLPDYLSKTHDLRVIVGVPTDDEVKAIHDTIRAVSSVSNFPALYDHKLSTQLAQYLFAVQMAVYRNDYPTSLFPVENTYTPPSVPSHIPITLEPVVGAPSDEELESAHRVARALENLANSPFFDSTLSVKLSQHLFNIQFARYIQESNQGHFTRTHKNPLPQKHENNPPINVSHLSPDTMGQQEPRDEKPTEPGSNRPIASQVALVGDMGPEPTSTRLSEKTNNLCVAHAGPQLEEIHEQLKVIGRTLLGTYSVVHRWNGCGDSYRTMNGKGELPWMQHLPYIYSSSSSSLSSPITDKDLVDYLKFYGVGTNLIEEGASTLKPDKKEDAQRLLASYLIHGYLPAS</sequence>
<evidence type="ECO:0000256" key="2">
    <source>
        <dbReference type="SAM" id="MobiDB-lite"/>
    </source>
</evidence>
<feature type="compositionally biased region" description="Low complexity" evidence="2">
    <location>
        <begin position="209"/>
        <end position="223"/>
    </location>
</feature>
<dbReference type="Proteomes" id="UP000044841">
    <property type="component" value="Unassembled WGS sequence"/>
</dbReference>
<dbReference type="InterPro" id="IPR029069">
    <property type="entry name" value="HotDog_dom_sf"/>
</dbReference>
<dbReference type="SUPFAM" id="SSF54637">
    <property type="entry name" value="Thioesterase/thiol ester dehydrase-isomerase"/>
    <property type="match status" value="1"/>
</dbReference>
<dbReference type="AlphaFoldDB" id="A0A0K6GCW2"/>
<feature type="region of interest" description="Disordered" evidence="2">
    <location>
        <begin position="202"/>
        <end position="236"/>
    </location>
</feature>
<feature type="compositionally biased region" description="Polar residues" evidence="2">
    <location>
        <begin position="551"/>
        <end position="565"/>
    </location>
</feature>
<keyword evidence="4" id="KW-1185">Reference proteome</keyword>
<dbReference type="PANTHER" id="PTHR12475">
    <property type="match status" value="1"/>
</dbReference>
<evidence type="ECO:0000313" key="3">
    <source>
        <dbReference type="EMBL" id="CUA76325.1"/>
    </source>
</evidence>
<feature type="region of interest" description="Disordered" evidence="2">
    <location>
        <begin position="535"/>
        <end position="581"/>
    </location>
</feature>
<organism evidence="3 4">
    <name type="scientific">Rhizoctonia solani</name>
    <dbReference type="NCBI Taxonomy" id="456999"/>
    <lineage>
        <taxon>Eukaryota</taxon>
        <taxon>Fungi</taxon>
        <taxon>Dikarya</taxon>
        <taxon>Basidiomycota</taxon>
        <taxon>Agaricomycotina</taxon>
        <taxon>Agaricomycetes</taxon>
        <taxon>Cantharellales</taxon>
        <taxon>Ceratobasidiaceae</taxon>
        <taxon>Rhizoctonia</taxon>
    </lineage>
</organism>
<dbReference type="InterPro" id="IPR051490">
    <property type="entry name" value="THEM6_lcsJ_thioesterase"/>
</dbReference>
<reference evidence="3 4" key="1">
    <citation type="submission" date="2015-07" db="EMBL/GenBank/DDBJ databases">
        <authorList>
            <person name="Noorani M."/>
        </authorList>
    </citation>
    <scope>NUCLEOTIDE SEQUENCE [LARGE SCALE GENOMIC DNA]</scope>
    <source>
        <strain evidence="3">BBA 69670</strain>
    </source>
</reference>
<dbReference type="Gene3D" id="3.10.129.10">
    <property type="entry name" value="Hotdog Thioesterase"/>
    <property type="match status" value="1"/>
</dbReference>
<comment type="similarity">
    <text evidence="1">Belongs to the lcsJ thioesterase family.</text>
</comment>
<evidence type="ECO:0000313" key="4">
    <source>
        <dbReference type="Proteomes" id="UP000044841"/>
    </source>
</evidence>
<proteinExistence type="inferred from homology"/>
<evidence type="ECO:0000256" key="1">
    <source>
        <dbReference type="ARBA" id="ARBA00038476"/>
    </source>
</evidence>
<dbReference type="EMBL" id="CYGV01001666">
    <property type="protein sequence ID" value="CUA76325.1"/>
    <property type="molecule type" value="Genomic_DNA"/>
</dbReference>
<dbReference type="Pfam" id="PF13279">
    <property type="entry name" value="4HBT_2"/>
    <property type="match status" value="1"/>
</dbReference>
<protein>
    <submittedName>
        <fullName evidence="3">Uncharacterized protein</fullName>
    </submittedName>
</protein>
<name>A0A0K6GCW2_9AGAM</name>